<dbReference type="InterPro" id="IPR025155">
    <property type="entry name" value="WxxW_domain"/>
</dbReference>
<dbReference type="GO" id="GO:0005886">
    <property type="term" value="C:plasma membrane"/>
    <property type="evidence" value="ECO:0007669"/>
    <property type="project" value="UniProtKB-SubCell"/>
</dbReference>
<dbReference type="CDD" id="cd01650">
    <property type="entry name" value="RT_nLTR_like"/>
    <property type="match status" value="1"/>
</dbReference>
<evidence type="ECO:0000256" key="13">
    <source>
        <dbReference type="ARBA" id="ARBA00023180"/>
    </source>
</evidence>
<dbReference type="Pfam" id="PF15711">
    <property type="entry name" value="ILEI"/>
    <property type="match status" value="2"/>
</dbReference>
<keyword evidence="21" id="KW-1185">Reference proteome</keyword>
<keyword evidence="16" id="KW-0175">Coiled coil</keyword>
<evidence type="ECO:0000256" key="1">
    <source>
        <dbReference type="ARBA" id="ARBA00000251"/>
    </source>
</evidence>
<reference evidence="20" key="1">
    <citation type="submission" date="2023-06" db="EMBL/GenBank/DDBJ databases">
        <title>Male Hemibagrus guttatus genome.</title>
        <authorList>
            <person name="Bian C."/>
        </authorList>
    </citation>
    <scope>NUCLEOTIDE SEQUENCE</scope>
    <source>
        <strain evidence="20">Male_cb2023</strain>
        <tissue evidence="20">Muscle</tissue>
    </source>
</reference>
<dbReference type="GO" id="GO:0004415">
    <property type="term" value="F:hyalurononglucosaminidase activity"/>
    <property type="evidence" value="ECO:0007669"/>
    <property type="project" value="UniProtKB-EC"/>
</dbReference>
<dbReference type="InterPro" id="IPR039477">
    <property type="entry name" value="ILEI/PANDER_dom"/>
</dbReference>
<evidence type="ECO:0000256" key="11">
    <source>
        <dbReference type="ARBA" id="ARBA00022801"/>
    </source>
</evidence>
<comment type="catalytic activity">
    <reaction evidence="1">
        <text>Random hydrolysis of (1-&gt;4)-linkages between N-acetyl-beta-D-glucosamine and D-glucuronate residues in hyaluronate.</text>
        <dbReference type="EC" id="3.2.1.35"/>
    </reaction>
</comment>
<dbReference type="Pfam" id="PF00078">
    <property type="entry name" value="RVT_1"/>
    <property type="match status" value="1"/>
</dbReference>
<evidence type="ECO:0000259" key="18">
    <source>
        <dbReference type="PROSITE" id="PS50878"/>
    </source>
</evidence>
<evidence type="ECO:0000256" key="4">
    <source>
        <dbReference type="ARBA" id="ARBA00007586"/>
    </source>
</evidence>
<keyword evidence="8 17" id="KW-0732">Signal</keyword>
<dbReference type="Pfam" id="PF24605">
    <property type="entry name" value="CEMIP_X"/>
    <property type="match status" value="1"/>
</dbReference>
<keyword evidence="7" id="KW-0964">Secreted</keyword>
<dbReference type="GO" id="GO:0005576">
    <property type="term" value="C:extracellular region"/>
    <property type="evidence" value="ECO:0007669"/>
    <property type="project" value="UniProtKB-SubCell"/>
</dbReference>
<evidence type="ECO:0000256" key="10">
    <source>
        <dbReference type="ARBA" id="ARBA00022737"/>
    </source>
</evidence>
<evidence type="ECO:0000313" key="21">
    <source>
        <dbReference type="Proteomes" id="UP001274896"/>
    </source>
</evidence>
<evidence type="ECO:0000256" key="2">
    <source>
        <dbReference type="ARBA" id="ARBA00004236"/>
    </source>
</evidence>
<dbReference type="InterPro" id="IPR039473">
    <property type="entry name" value="TMEM2_PANDER-like"/>
</dbReference>
<dbReference type="InterPro" id="IPR000477">
    <property type="entry name" value="RT_dom"/>
</dbReference>
<dbReference type="PROSITE" id="PS52031">
    <property type="entry name" value="GG_LECTIN"/>
    <property type="match status" value="2"/>
</dbReference>
<comment type="subcellular location">
    <subcellularLocation>
        <location evidence="2">Cell membrane</location>
    </subcellularLocation>
    <subcellularLocation>
        <location evidence="3">Secreted</location>
    </subcellularLocation>
</comment>
<evidence type="ECO:0000259" key="19">
    <source>
        <dbReference type="PROSITE" id="PS51484"/>
    </source>
</evidence>
<evidence type="ECO:0000256" key="12">
    <source>
        <dbReference type="ARBA" id="ARBA00023136"/>
    </source>
</evidence>
<comment type="similarity">
    <text evidence="4">Belongs to the CEMIP family.</text>
</comment>
<dbReference type="SUPFAM" id="SSF51126">
    <property type="entry name" value="Pectin lyase-like"/>
    <property type="match status" value="1"/>
</dbReference>
<dbReference type="EMBL" id="JAUCMX010000010">
    <property type="protein sequence ID" value="KAK3533919.1"/>
    <property type="molecule type" value="Genomic_DNA"/>
</dbReference>
<evidence type="ECO:0000256" key="5">
    <source>
        <dbReference type="ARBA" id="ARBA00010879"/>
    </source>
</evidence>
<dbReference type="PROSITE" id="PS50878">
    <property type="entry name" value="RT_POL"/>
    <property type="match status" value="1"/>
</dbReference>
<feature type="chain" id="PRO_5041948302" description="Hyaluronoglucosaminidase" evidence="17">
    <location>
        <begin position="18"/>
        <end position="2027"/>
    </location>
</feature>
<dbReference type="InterPro" id="IPR055401">
    <property type="entry name" value="CEMIP_beta-hel_dom"/>
</dbReference>
<dbReference type="InterPro" id="IPR055400">
    <property type="entry name" value="CEMIP_X"/>
</dbReference>
<organism evidence="20 21">
    <name type="scientific">Hemibagrus guttatus</name>
    <dbReference type="NCBI Taxonomy" id="175788"/>
    <lineage>
        <taxon>Eukaryota</taxon>
        <taxon>Metazoa</taxon>
        <taxon>Chordata</taxon>
        <taxon>Craniata</taxon>
        <taxon>Vertebrata</taxon>
        <taxon>Euteleostomi</taxon>
        <taxon>Actinopterygii</taxon>
        <taxon>Neopterygii</taxon>
        <taxon>Teleostei</taxon>
        <taxon>Ostariophysi</taxon>
        <taxon>Siluriformes</taxon>
        <taxon>Bagridae</taxon>
        <taxon>Hemibagrus</taxon>
    </lineage>
</organism>
<dbReference type="InterPro" id="IPR052252">
    <property type="entry name" value="CEMIP/CEMIP2"/>
</dbReference>
<evidence type="ECO:0000256" key="7">
    <source>
        <dbReference type="ARBA" id="ARBA00022525"/>
    </source>
</evidence>
<dbReference type="InterPro" id="IPR011050">
    <property type="entry name" value="Pectin_lyase_fold/virulence"/>
</dbReference>
<evidence type="ECO:0000256" key="17">
    <source>
        <dbReference type="SAM" id="SignalP"/>
    </source>
</evidence>
<dbReference type="Gene3D" id="3.30.70.270">
    <property type="match status" value="1"/>
</dbReference>
<keyword evidence="10" id="KW-0677">Repeat</keyword>
<evidence type="ECO:0008006" key="22">
    <source>
        <dbReference type="Google" id="ProtNLM"/>
    </source>
</evidence>
<dbReference type="SMART" id="SM01225">
    <property type="entry name" value="G8"/>
    <property type="match status" value="1"/>
</dbReference>
<dbReference type="InterPro" id="IPR043502">
    <property type="entry name" value="DNA/RNA_pol_sf"/>
</dbReference>
<keyword evidence="13" id="KW-0325">Glycoprotein</keyword>
<dbReference type="Pfam" id="PF24606">
    <property type="entry name" value="CEMIP_beta-hel"/>
    <property type="match status" value="1"/>
</dbReference>
<evidence type="ECO:0000313" key="20">
    <source>
        <dbReference type="EMBL" id="KAK3533919.1"/>
    </source>
</evidence>
<proteinExistence type="inferred from homology"/>
<keyword evidence="11" id="KW-0378">Hydrolase</keyword>
<dbReference type="Pfam" id="PF13330">
    <property type="entry name" value="Mucin2_WxxW"/>
    <property type="match status" value="1"/>
</dbReference>
<keyword evidence="12" id="KW-0472">Membrane</keyword>
<comment type="caution">
    <text evidence="20">The sequence shown here is derived from an EMBL/GenBank/DDBJ whole genome shotgun (WGS) entry which is preliminary data.</text>
</comment>
<evidence type="ECO:0000256" key="3">
    <source>
        <dbReference type="ARBA" id="ARBA00004613"/>
    </source>
</evidence>
<keyword evidence="9 15" id="KW-0430">Lectin</keyword>
<feature type="coiled-coil region" evidence="16">
    <location>
        <begin position="616"/>
        <end position="650"/>
    </location>
</feature>
<evidence type="ECO:0000256" key="16">
    <source>
        <dbReference type="SAM" id="Coils"/>
    </source>
</evidence>
<feature type="domain" description="G8" evidence="19">
    <location>
        <begin position="27"/>
        <end position="149"/>
    </location>
</feature>
<dbReference type="SUPFAM" id="SSF56672">
    <property type="entry name" value="DNA/RNA polymerases"/>
    <property type="match status" value="1"/>
</dbReference>
<dbReference type="PANTHER" id="PTHR15535:SF15">
    <property type="entry name" value="CELL MIGRATION-INDUCING AND HYALURONAN-BINDING PROTEIN"/>
    <property type="match status" value="1"/>
</dbReference>
<evidence type="ECO:0000256" key="15">
    <source>
        <dbReference type="PROSITE-ProRule" id="PRU01375"/>
    </source>
</evidence>
<evidence type="ECO:0000256" key="8">
    <source>
        <dbReference type="ARBA" id="ARBA00022729"/>
    </source>
</evidence>
<dbReference type="InterPro" id="IPR043128">
    <property type="entry name" value="Rev_trsase/Diguanyl_cyclase"/>
</dbReference>
<dbReference type="Pfam" id="PF10162">
    <property type="entry name" value="G8"/>
    <property type="match status" value="1"/>
</dbReference>
<dbReference type="CDD" id="cd13938">
    <property type="entry name" value="PANDER_like_TMEM2"/>
    <property type="match status" value="1"/>
</dbReference>
<feature type="domain" description="Reverse transcriptase" evidence="18">
    <location>
        <begin position="758"/>
        <end position="1017"/>
    </location>
</feature>
<evidence type="ECO:0000256" key="14">
    <source>
        <dbReference type="ARBA" id="ARBA00023295"/>
    </source>
</evidence>
<protein>
    <recommendedName>
        <fullName evidence="22">Hyaluronoglucosaminidase</fullName>
    </recommendedName>
</protein>
<dbReference type="InterPro" id="IPR019316">
    <property type="entry name" value="G8_domain"/>
</dbReference>
<feature type="signal peptide" evidence="17">
    <location>
        <begin position="1"/>
        <end position="17"/>
    </location>
</feature>
<name>A0AAE0QW38_9TELE</name>
<accession>A0AAE0QW38</accession>
<dbReference type="PROSITE" id="PS51484">
    <property type="entry name" value="G8"/>
    <property type="match status" value="1"/>
</dbReference>
<dbReference type="GO" id="GO:0030246">
    <property type="term" value="F:carbohydrate binding"/>
    <property type="evidence" value="ECO:0007669"/>
    <property type="project" value="UniProtKB-UniRule"/>
</dbReference>
<keyword evidence="6" id="KW-1003">Cell membrane</keyword>
<dbReference type="Proteomes" id="UP001274896">
    <property type="component" value="Unassembled WGS sequence"/>
</dbReference>
<comment type="similarity">
    <text evidence="5">Belongs to the beta type-B retroviral polymerase family. HERV class-II K(HML-2) pol subfamily.</text>
</comment>
<dbReference type="PANTHER" id="PTHR15535">
    <property type="entry name" value="TRANSMEMBRANE PROTEIN 2-RELATED"/>
    <property type="match status" value="1"/>
</dbReference>
<gene>
    <name evidence="20" type="ORF">QTP70_034912</name>
</gene>
<sequence>MKICLVLLGAFLPIIQAVCPDQMPGLQPWTPGFSKSHRVTIGYGRKLLLTSSATVHSIEILNGGKLVIADTNQPIILRAKHILIGNNGELHIGSPECPYKGNLTISLYGRSDDTSDEHSYFGRKYVGVGTGGTLEIHAEKKLSWTFLNKTLHPGEGNENSYHFERSWGNRGIIVHVIKPTTGEVLHNDRFDTYRSKDESRRLAQYVEAVEDGQILAMMVNDEGSNNLEDSARKTLAKLGSRYFHRLGFRHPWSFITVKGDTSSVVEDHAIYQGTKASSEARSSSSFHSGYGEHFVVTTVSQWVQEAEWTEWFDRDDERGSGDWEKLSDLHKAFPERMCSNPLDIEAETVDGVPANMTGDVFSKFDKNYGLVCLNKDQLGGICRNYRIRFLCGKLVRPQASVSIDTLSNCSMLFLAEEALGWRPRDRLVVSSTDYSMYQAEEFSILPCATCTANQVKVEGKGRELADVMERRKEEFVRNVLEVGCELEEKERFWSELDEVMESIPTGDEEVMGKFGVKERNLEGQMVVDFAKRMDMGVVNTYFQKREEHRVTYKSGGRRTQIEKKTKWWKLKKEECSEVIRETGRKVLGVSSGRRKEDKETWWWNEEVQDSIQRKRLAKKKWDMDRTEENRQEYKELQRRVKREVSKAKQKAYEELYTRLDTREGEKDLYRVLTSEESVQRRWKEYFEELMNEENEREKRVEGVNSVEQKVDKIRKDEVRKALKRMKSGKAVGPDDIPVEVWKCLGEAAVEFLANLFNRVLESERMPEEWRRSVLVPIFKNKGDVQSCSNYRGIKLMSHTMKLWERVVEARLRKVVEICEQQYGFMPRKSTTDAIFALRILMEKYRDGQKELHCVFVDLEKAYDRVPREELWYCMRKSGVAEKYVRVVQDMYERSRTVVRCAVGQTEEFNVEVGLHQGSALSPCLFAIVMDQLSEEVRQESPWTMMFADDIVICSESREQVEENLERWRFALERRGMKVSRSKTEYMCVNEREGSGTVRLQGEEVKKVQEFKYLGSTVQSNGECGKEIKKRVQAGWNGWRKVSGVLCDQKISARIKGKVYRTVVRAAMLYGLETVSLRKRQESELEVAELKMLRFSLGVTRLDRIRNEYIRGTAHVGRLGDKVREARLRWFGHVQRRESKPTFLHIGELVDGVDMRAEVGLLSRNIVIRGEMEASCYGSESCKFFSFDTFGGHLKVEHGFKAVHIQGVEFMHMGQQSMGHYPVHFHMNGDVDERGGYDPPTYVKDLSIHHSFSRCVTIHGTNGLLVKDVVGYDALGHCFFTEDGPEERNTFNHCLGLLIKASTLLPSDRDSRMCRDITDGAYPGYVAKPRQDCSATSTFWIANPNNNLIDCAAAGSEETGFWFIFHHVPTGPSEGMYSPGKTEHTPLGQFINNRAHSNYRAGMILDNGVKTTEANAKDKRPYLSLIGARYSPHQDADPFKPRVPALIHHFVAYKNQDNGAWLRGGDIWLDDCQFADNGIGLTLASGGTFPDDDGSRQEVKNSLFVGESENRGMPFPDGRFWGPSGLDHSDRTLPRGVDFPIRGMQIYDGPINVQNCTFRKYVALDGRHTSAFGFRLNNSWQSCPNNNVSGITFEDVPITSRVFFGEPGPWFNEMHMDGDKTTIFHDVDGSVSEYPGAFLVKEDNWLLRHPDCIDVPDWRAAICSGHYAQIYIQARNPANLNLKMVKDEYPDKPLELVGALGKKHHYQQFQPVVTLAKSYTVHWDAAAPAEVTVWIINFNRNDWINIGFCYPKGTTFSIISDLHNRLTKETRKTGTFVKTAQREKISHTNQARGYYYWEEDTGLLFLKVQAHNNRDTFAFCSVKGCERVKIKANIPKGSGPSDCMAQAYPRYAEMPVVDVPMPKKLPRSSLSQTSEHFLEVKVESYTTRFFHIKEDFAYAEANGKKIYQSEDGIHLTVLDGHSGKVMETKGFRNAVLMGIPAQLENYINSLNDDCIVLITSKGKLVTRGPWTKILEKLGADLTVKLKDKLAFVGFKGSFRPDWVRLAVDKEHAKLHQVLPVPIVWMMKL</sequence>
<keyword evidence="14" id="KW-0326">Glycosidase</keyword>
<evidence type="ECO:0000256" key="9">
    <source>
        <dbReference type="ARBA" id="ARBA00022734"/>
    </source>
</evidence>
<evidence type="ECO:0000256" key="6">
    <source>
        <dbReference type="ARBA" id="ARBA00022475"/>
    </source>
</evidence>